<dbReference type="Pfam" id="PF03703">
    <property type="entry name" value="bPH_2"/>
    <property type="match status" value="1"/>
</dbReference>
<reference evidence="3 4" key="1">
    <citation type="submission" date="2014-05" db="EMBL/GenBank/DDBJ databases">
        <authorList>
            <person name="Aslett A.Martin."/>
            <person name="De Silva Nishadi"/>
        </authorList>
    </citation>
    <scope>NUCLEOTIDE SEQUENCE [LARGE SCALE GENOMIC DNA]</scope>
</reference>
<evidence type="ECO:0000313" key="4">
    <source>
        <dbReference type="Proteomes" id="UP000044616"/>
    </source>
</evidence>
<sequence>MSNQLIKSKSPKQALLYYYFTNGLEFLLSAIIYAIFYIVWLKFGWSQYLLYILFAFCTFTVLKLIIKPLWQYHCYYYQVDQSSIQYRTSFLIYKEETSRIERLQYLSIKSNPLSQMLNLYKVEFVTAGHSIRLPMMSANDVKIIEEQILSNLKGVESDV</sequence>
<gene>
    <name evidence="3" type="ORF">ERS140147_01957</name>
</gene>
<keyword evidence="1" id="KW-1133">Transmembrane helix</keyword>
<evidence type="ECO:0000256" key="1">
    <source>
        <dbReference type="SAM" id="Phobius"/>
    </source>
</evidence>
<dbReference type="EMBL" id="CCEH01000017">
    <property type="protein sequence ID" value="CDR28813.1"/>
    <property type="molecule type" value="Genomic_DNA"/>
</dbReference>
<dbReference type="InterPro" id="IPR005182">
    <property type="entry name" value="YdbS-like_PH"/>
</dbReference>
<evidence type="ECO:0000259" key="2">
    <source>
        <dbReference type="Pfam" id="PF03703"/>
    </source>
</evidence>
<dbReference type="RefSeq" id="WP_047531414.1">
    <property type="nucleotide sequence ID" value="NZ_CCEH01000017.1"/>
</dbReference>
<feature type="transmembrane region" description="Helical" evidence="1">
    <location>
        <begin position="16"/>
        <end position="39"/>
    </location>
</feature>
<protein>
    <submittedName>
        <fullName evidence="3">Bacterial membrane flanked domain protein</fullName>
    </submittedName>
</protein>
<dbReference type="AlphaFoldDB" id="A0A077VLM6"/>
<dbReference type="PANTHER" id="PTHR34473">
    <property type="entry name" value="UPF0699 TRANSMEMBRANE PROTEIN YDBS"/>
    <property type="match status" value="1"/>
</dbReference>
<dbReference type="PANTHER" id="PTHR34473:SF2">
    <property type="entry name" value="UPF0699 TRANSMEMBRANE PROTEIN YDBT"/>
    <property type="match status" value="1"/>
</dbReference>
<proteinExistence type="predicted"/>
<dbReference type="Proteomes" id="UP000044616">
    <property type="component" value="Unassembled WGS sequence"/>
</dbReference>
<organism evidence="3 4">
    <name type="scientific">Staphylococcus schweitzeri</name>
    <dbReference type="NCBI Taxonomy" id="1654388"/>
    <lineage>
        <taxon>Bacteria</taxon>
        <taxon>Bacillati</taxon>
        <taxon>Bacillota</taxon>
        <taxon>Bacilli</taxon>
        <taxon>Bacillales</taxon>
        <taxon>Staphylococcaceae</taxon>
        <taxon>Staphylococcus</taxon>
    </lineage>
</organism>
<keyword evidence="1" id="KW-0472">Membrane</keyword>
<keyword evidence="1" id="KW-0812">Transmembrane</keyword>
<name>A0A077VLM6_9STAP</name>
<feature type="domain" description="YdbS-like PH" evidence="2">
    <location>
        <begin position="75"/>
        <end position="148"/>
    </location>
</feature>
<feature type="transmembrane region" description="Helical" evidence="1">
    <location>
        <begin position="45"/>
        <end position="66"/>
    </location>
</feature>
<accession>A0A077VLM6</accession>
<evidence type="ECO:0000313" key="3">
    <source>
        <dbReference type="EMBL" id="CDR28813.1"/>
    </source>
</evidence>